<dbReference type="PANTHER" id="PTHR47893">
    <property type="entry name" value="REGULATORY PROTEIN PCHR"/>
    <property type="match status" value="1"/>
</dbReference>
<evidence type="ECO:0000313" key="5">
    <source>
        <dbReference type="EMBL" id="EIM76584.1"/>
    </source>
</evidence>
<comment type="caution">
    <text evidence="5">The sequence shown here is derived from an EMBL/GenBank/DDBJ whole genome shotgun (WGS) entry which is preliminary data.</text>
</comment>
<dbReference type="GO" id="GO:0043565">
    <property type="term" value="F:sequence-specific DNA binding"/>
    <property type="evidence" value="ECO:0007669"/>
    <property type="project" value="InterPro"/>
</dbReference>
<dbReference type="AlphaFoldDB" id="I5C432"/>
<organism evidence="5 6">
    <name type="scientific">Nitratireductor aquibiodomus RA22</name>
    <dbReference type="NCBI Taxonomy" id="1189611"/>
    <lineage>
        <taxon>Bacteria</taxon>
        <taxon>Pseudomonadati</taxon>
        <taxon>Pseudomonadota</taxon>
        <taxon>Alphaproteobacteria</taxon>
        <taxon>Hyphomicrobiales</taxon>
        <taxon>Phyllobacteriaceae</taxon>
        <taxon>Nitratireductor</taxon>
    </lineage>
</organism>
<evidence type="ECO:0000313" key="6">
    <source>
        <dbReference type="Proteomes" id="UP000004622"/>
    </source>
</evidence>
<dbReference type="Proteomes" id="UP000004622">
    <property type="component" value="Unassembled WGS sequence"/>
</dbReference>
<keyword evidence="2" id="KW-0238">DNA-binding</keyword>
<accession>I5C432</accession>
<dbReference type="InterPro" id="IPR018060">
    <property type="entry name" value="HTH_AraC"/>
</dbReference>
<evidence type="ECO:0000256" key="2">
    <source>
        <dbReference type="ARBA" id="ARBA00023125"/>
    </source>
</evidence>
<dbReference type="PANTHER" id="PTHR47893:SF1">
    <property type="entry name" value="REGULATORY PROTEIN PCHR"/>
    <property type="match status" value="1"/>
</dbReference>
<evidence type="ECO:0000259" key="4">
    <source>
        <dbReference type="PROSITE" id="PS01124"/>
    </source>
</evidence>
<dbReference type="SMART" id="SM00342">
    <property type="entry name" value="HTH_ARAC"/>
    <property type="match status" value="1"/>
</dbReference>
<reference evidence="5 6" key="1">
    <citation type="journal article" date="2012" name="J. Bacteriol.">
        <title>Genome Sequence of Nitratireductor aquibiodomus Strain RA22.</title>
        <authorList>
            <person name="Singh A."/>
            <person name="Jangir P.K."/>
            <person name="Kumari C."/>
            <person name="Sharma R."/>
        </authorList>
    </citation>
    <scope>NUCLEOTIDE SEQUENCE [LARGE SCALE GENOMIC DNA]</scope>
    <source>
        <strain evidence="5 6">RA22</strain>
    </source>
</reference>
<dbReference type="Gene3D" id="1.10.10.60">
    <property type="entry name" value="Homeodomain-like"/>
    <property type="match status" value="2"/>
</dbReference>
<protein>
    <submittedName>
        <fullName evidence="5">AraC family transcriptional regulator</fullName>
    </submittedName>
</protein>
<dbReference type="PATRIC" id="fig|1189611.3.peg.1106"/>
<dbReference type="SUPFAM" id="SSF46689">
    <property type="entry name" value="Homeodomain-like"/>
    <property type="match status" value="2"/>
</dbReference>
<dbReference type="PRINTS" id="PR00032">
    <property type="entry name" value="HTHARAC"/>
</dbReference>
<dbReference type="Pfam" id="PF12833">
    <property type="entry name" value="HTH_18"/>
    <property type="match status" value="1"/>
</dbReference>
<proteinExistence type="predicted"/>
<dbReference type="PROSITE" id="PS01124">
    <property type="entry name" value="HTH_ARAC_FAMILY_2"/>
    <property type="match status" value="1"/>
</dbReference>
<sequence length="104" mass="11688">MSLRYCDRARDFVIGNLDRELTIGLIAREVGCSASTLQRHFKTHFGMTVFDFIRQKRLEAARTALADDGIPISHAAHLAGYNNISSFTTAFRRAYGVTPKQVRV</sequence>
<gene>
    <name evidence="5" type="ORF">A33O_05415</name>
</gene>
<keyword evidence="1" id="KW-0805">Transcription regulation</keyword>
<dbReference type="InterPro" id="IPR053142">
    <property type="entry name" value="PchR_regulatory_protein"/>
</dbReference>
<name>I5C432_9HYPH</name>
<keyword evidence="3" id="KW-0804">Transcription</keyword>
<dbReference type="InterPro" id="IPR009057">
    <property type="entry name" value="Homeodomain-like_sf"/>
</dbReference>
<feature type="domain" description="HTH araC/xylS-type" evidence="4">
    <location>
        <begin position="7"/>
        <end position="104"/>
    </location>
</feature>
<evidence type="ECO:0000256" key="1">
    <source>
        <dbReference type="ARBA" id="ARBA00023015"/>
    </source>
</evidence>
<dbReference type="GO" id="GO:0003700">
    <property type="term" value="F:DNA-binding transcription factor activity"/>
    <property type="evidence" value="ECO:0007669"/>
    <property type="project" value="InterPro"/>
</dbReference>
<evidence type="ECO:0000256" key="3">
    <source>
        <dbReference type="ARBA" id="ARBA00023163"/>
    </source>
</evidence>
<dbReference type="EMBL" id="AJXZ01000011">
    <property type="protein sequence ID" value="EIM76584.1"/>
    <property type="molecule type" value="Genomic_DNA"/>
</dbReference>
<dbReference type="InterPro" id="IPR020449">
    <property type="entry name" value="Tscrpt_reg_AraC-type_HTH"/>
</dbReference>